<dbReference type="EMBL" id="JAMTCP010000011">
    <property type="protein sequence ID" value="MCP2258869.1"/>
    <property type="molecule type" value="Genomic_DNA"/>
</dbReference>
<feature type="domain" description="Thioesterase" evidence="2">
    <location>
        <begin position="37"/>
        <end position="257"/>
    </location>
</feature>
<gene>
    <name evidence="3" type="ORF">LX15_002567</name>
</gene>
<accession>A0ABT1HTL5</accession>
<dbReference type="SUPFAM" id="SSF53474">
    <property type="entry name" value="alpha/beta-Hydrolases"/>
    <property type="match status" value="1"/>
</dbReference>
<organism evidence="3 4">
    <name type="scientific">Streptoalloteichus tenebrarius (strain ATCC 17920 / DSM 40477 / JCM 4838 / CBS 697.72 / NBRC 16177 / NCIMB 11028 / NRRL B-12390 / A12253. 1 / ISP 5477)</name>
    <name type="common">Streptomyces tenebrarius</name>
    <dbReference type="NCBI Taxonomy" id="1933"/>
    <lineage>
        <taxon>Bacteria</taxon>
        <taxon>Bacillati</taxon>
        <taxon>Actinomycetota</taxon>
        <taxon>Actinomycetes</taxon>
        <taxon>Pseudonocardiales</taxon>
        <taxon>Pseudonocardiaceae</taxon>
        <taxon>Streptoalloteichus</taxon>
    </lineage>
</organism>
<keyword evidence="4" id="KW-1185">Reference proteome</keyword>
<dbReference type="InterPro" id="IPR029058">
    <property type="entry name" value="AB_hydrolase_fold"/>
</dbReference>
<reference evidence="3 4" key="1">
    <citation type="submission" date="2022-06" db="EMBL/GenBank/DDBJ databases">
        <title>Genomic Encyclopedia of Archaeal and Bacterial Type Strains, Phase II (KMG-II): from individual species to whole genera.</title>
        <authorList>
            <person name="Goeker M."/>
        </authorList>
    </citation>
    <scope>NUCLEOTIDE SEQUENCE [LARGE SCALE GENOMIC DNA]</scope>
    <source>
        <strain evidence="3 4">DSM 40477</strain>
    </source>
</reference>
<comment type="similarity">
    <text evidence="1">Belongs to the thioesterase family.</text>
</comment>
<dbReference type="RefSeq" id="WP_253669780.1">
    <property type="nucleotide sequence ID" value="NZ_JAMTCP010000011.1"/>
</dbReference>
<dbReference type="Gene3D" id="3.40.50.1820">
    <property type="entry name" value="alpha/beta hydrolase"/>
    <property type="match status" value="1"/>
</dbReference>
<dbReference type="InterPro" id="IPR012223">
    <property type="entry name" value="TEII"/>
</dbReference>
<proteinExistence type="inferred from homology"/>
<evidence type="ECO:0000256" key="1">
    <source>
        <dbReference type="ARBA" id="ARBA00007169"/>
    </source>
</evidence>
<sequence>MSPEAERGDRWVRRFHSADRDAAAGHADAREAEDAVRLVCLPHAGGSASSFFALSQAMPPAVDVFAVQYPGRQERRHERRIEDVGEFADEIAAVLGDWSDRPLALFGHSMGAVIAFEVARKLEEAGGRPPVLLVASGRRAPSRTRPENVHRGGDEDILAELRRLGGTHSRLLDDDEIVRMVLPVIRSDYTAVERYRCAPGRMVGCPILTLVGDADPVVSLDEARAWSEHTTGDFALHTFRGGHFFLESAVREVATLVARRLAVALEHRP</sequence>
<protein>
    <submittedName>
        <fullName evidence="3">Surfactin synthase thioesterase subunit</fullName>
    </submittedName>
</protein>
<evidence type="ECO:0000313" key="4">
    <source>
        <dbReference type="Proteomes" id="UP001205311"/>
    </source>
</evidence>
<dbReference type="InterPro" id="IPR001031">
    <property type="entry name" value="Thioesterase"/>
</dbReference>
<dbReference type="PANTHER" id="PTHR11487:SF0">
    <property type="entry name" value="S-ACYL FATTY ACID SYNTHASE THIOESTERASE, MEDIUM CHAIN"/>
    <property type="match status" value="1"/>
</dbReference>
<dbReference type="PANTHER" id="PTHR11487">
    <property type="entry name" value="THIOESTERASE"/>
    <property type="match status" value="1"/>
</dbReference>
<dbReference type="Proteomes" id="UP001205311">
    <property type="component" value="Unassembled WGS sequence"/>
</dbReference>
<evidence type="ECO:0000259" key="2">
    <source>
        <dbReference type="Pfam" id="PF00975"/>
    </source>
</evidence>
<comment type="caution">
    <text evidence="3">The sequence shown here is derived from an EMBL/GenBank/DDBJ whole genome shotgun (WGS) entry which is preliminary data.</text>
</comment>
<evidence type="ECO:0000313" key="3">
    <source>
        <dbReference type="EMBL" id="MCP2258869.1"/>
    </source>
</evidence>
<dbReference type="Pfam" id="PF00975">
    <property type="entry name" value="Thioesterase"/>
    <property type="match status" value="1"/>
</dbReference>
<name>A0ABT1HTL5_STRSD</name>